<dbReference type="GO" id="GO:0006298">
    <property type="term" value="P:mismatch repair"/>
    <property type="evidence" value="ECO:0007669"/>
    <property type="project" value="InterPro"/>
</dbReference>
<keyword evidence="2" id="KW-0067">ATP-binding</keyword>
<evidence type="ECO:0008006" key="9">
    <source>
        <dbReference type="Google" id="ProtNLM"/>
    </source>
</evidence>
<evidence type="ECO:0000256" key="3">
    <source>
        <dbReference type="ARBA" id="ARBA00023125"/>
    </source>
</evidence>
<feature type="transmembrane region" description="Helical" evidence="4">
    <location>
        <begin position="141"/>
        <end position="170"/>
    </location>
</feature>
<dbReference type="PANTHER" id="PTHR11361:SF99">
    <property type="entry name" value="DNA MISMATCH REPAIR PROTEIN"/>
    <property type="match status" value="1"/>
</dbReference>
<dbReference type="EMBL" id="PDOC01000015">
    <property type="protein sequence ID" value="PIL43293.1"/>
    <property type="molecule type" value="Genomic_DNA"/>
</dbReference>
<keyword evidence="4" id="KW-0472">Membrane</keyword>
<reference evidence="7 8" key="1">
    <citation type="submission" date="2017-10" db="EMBL/GenBank/DDBJ databases">
        <title>Massilia psychrophilum sp. nov., a novel purple-pigmented bacterium isolated from Tianshan glacier, Xinjiang Municipality, China.</title>
        <authorList>
            <person name="Wang H."/>
        </authorList>
    </citation>
    <scope>NUCLEOTIDE SEQUENCE [LARGE SCALE GENOMIC DNA]</scope>
    <source>
        <strain evidence="7 8">JCM 30074</strain>
    </source>
</reference>
<dbReference type="SMART" id="SM00382">
    <property type="entry name" value="AAA"/>
    <property type="match status" value="1"/>
</dbReference>
<keyword evidence="4" id="KW-1133">Transmembrane helix</keyword>
<evidence type="ECO:0000256" key="1">
    <source>
        <dbReference type="ARBA" id="ARBA00022741"/>
    </source>
</evidence>
<keyword evidence="3" id="KW-0238">DNA-binding</keyword>
<feature type="domain" description="DNA mismatch repair proteins mutS family" evidence="6">
    <location>
        <begin position="328"/>
        <end position="507"/>
    </location>
</feature>
<evidence type="ECO:0000256" key="4">
    <source>
        <dbReference type="SAM" id="Phobius"/>
    </source>
</evidence>
<dbReference type="SUPFAM" id="SSF52540">
    <property type="entry name" value="P-loop containing nucleoside triphosphate hydrolases"/>
    <property type="match status" value="1"/>
</dbReference>
<name>A0A2G8TBD1_9BURK</name>
<keyword evidence="4" id="KW-0812">Transmembrane</keyword>
<feature type="domain" description="AAA+ ATPase" evidence="5">
    <location>
        <begin position="327"/>
        <end position="470"/>
    </location>
</feature>
<dbReference type="InterPro" id="IPR027417">
    <property type="entry name" value="P-loop_NTPase"/>
</dbReference>
<dbReference type="InterPro" id="IPR045076">
    <property type="entry name" value="MutS"/>
</dbReference>
<dbReference type="GO" id="GO:0005829">
    <property type="term" value="C:cytosol"/>
    <property type="evidence" value="ECO:0007669"/>
    <property type="project" value="TreeGrafter"/>
</dbReference>
<proteinExistence type="predicted"/>
<organism evidence="7 8">
    <name type="scientific">Massilia eurypsychrophila</name>
    <dbReference type="NCBI Taxonomy" id="1485217"/>
    <lineage>
        <taxon>Bacteria</taxon>
        <taxon>Pseudomonadati</taxon>
        <taxon>Pseudomonadota</taxon>
        <taxon>Betaproteobacteria</taxon>
        <taxon>Burkholderiales</taxon>
        <taxon>Oxalobacteraceae</taxon>
        <taxon>Telluria group</taxon>
        <taxon>Massilia</taxon>
    </lineage>
</organism>
<dbReference type="SMART" id="SM00534">
    <property type="entry name" value="MUTSac"/>
    <property type="match status" value="1"/>
</dbReference>
<dbReference type="AlphaFoldDB" id="A0A2G8TBD1"/>
<protein>
    <recommendedName>
        <fullName evidence="9">DNA mismatch repair protein MutS</fullName>
    </recommendedName>
</protein>
<gene>
    <name evidence="7" type="ORF">CR105_19975</name>
</gene>
<dbReference type="GO" id="GO:0030983">
    <property type="term" value="F:mismatched DNA binding"/>
    <property type="evidence" value="ECO:0007669"/>
    <property type="project" value="InterPro"/>
</dbReference>
<dbReference type="Gene3D" id="3.40.50.300">
    <property type="entry name" value="P-loop containing nucleotide triphosphate hydrolases"/>
    <property type="match status" value="1"/>
</dbReference>
<dbReference type="InterPro" id="IPR000432">
    <property type="entry name" value="DNA_mismatch_repair_MutS_C"/>
</dbReference>
<dbReference type="Proteomes" id="UP000230390">
    <property type="component" value="Unassembled WGS sequence"/>
</dbReference>
<evidence type="ECO:0000259" key="5">
    <source>
        <dbReference type="SMART" id="SM00382"/>
    </source>
</evidence>
<dbReference type="Pfam" id="PF00488">
    <property type="entry name" value="MutS_V"/>
    <property type="match status" value="1"/>
</dbReference>
<evidence type="ECO:0000313" key="8">
    <source>
        <dbReference type="Proteomes" id="UP000230390"/>
    </source>
</evidence>
<evidence type="ECO:0000313" key="7">
    <source>
        <dbReference type="EMBL" id="PIL43293.1"/>
    </source>
</evidence>
<comment type="caution">
    <text evidence="7">The sequence shown here is derived from an EMBL/GenBank/DDBJ whole genome shotgun (WGS) entry which is preliminary data.</text>
</comment>
<keyword evidence="8" id="KW-1185">Reference proteome</keyword>
<evidence type="ECO:0000256" key="2">
    <source>
        <dbReference type="ARBA" id="ARBA00022840"/>
    </source>
</evidence>
<keyword evidence="1" id="KW-0547">Nucleotide-binding</keyword>
<dbReference type="PANTHER" id="PTHR11361">
    <property type="entry name" value="DNA MISMATCH REPAIR PROTEIN MUTS FAMILY MEMBER"/>
    <property type="match status" value="1"/>
</dbReference>
<dbReference type="InterPro" id="IPR003593">
    <property type="entry name" value="AAA+_ATPase"/>
</dbReference>
<sequence>MYLRQAAALLRSLFHVADPEPVDYPFTASDIGQLQRIGADPAKAAVDQPTWQGLLLDPYFAMVAGEVSIFGKQVLHQRLCDGLDDAPRAALTARLRLLTSDPVQLDALRRAVSPLRAADTDIATLLFEDTLPPIPAWSGSLWLLFAGLVASIAAVALSPAAWLGAGLFLYQLMAIQVRYYQRVSAWERAMHAVQMMLRATSLLGALPHPLLRDFAGAAPHAGKVNRSLARSLGVSLVPGMQAYLDWFVLANVSHYFKGIAIVGAQRAFLRDCYTRCANLEADVALARHLLATPVTCWAERGRDDAIVLDRAVHPLLQAPAALSIALQGKGAFISGQNGIGKSTLLRTIGLNLLVARAFGFCYAGRASVPMLPVYASMQSEDSLLGGESLYIAELQRARQLLAVASRSRAATYIIDEIFRGTNHLESVSAAAALLDVLAASSLVLVSSHNLVLASLLEHRLAPFCVTLDSDGVLQLAPGLLAHTNGIALLAERGFGAEVETGAAKVFDWLSAYLAEPVGGSEVLT</sequence>
<evidence type="ECO:0000259" key="6">
    <source>
        <dbReference type="SMART" id="SM00534"/>
    </source>
</evidence>
<dbReference type="GO" id="GO:0005524">
    <property type="term" value="F:ATP binding"/>
    <property type="evidence" value="ECO:0007669"/>
    <property type="project" value="UniProtKB-KW"/>
</dbReference>
<dbReference type="OrthoDB" id="9802448at2"/>
<accession>A0A2G8TBD1</accession>
<dbReference type="GO" id="GO:0140664">
    <property type="term" value="F:ATP-dependent DNA damage sensor activity"/>
    <property type="evidence" value="ECO:0007669"/>
    <property type="project" value="InterPro"/>
</dbReference>